<evidence type="ECO:0000256" key="1">
    <source>
        <dbReference type="SAM" id="Phobius"/>
    </source>
</evidence>
<keyword evidence="1" id="KW-0812">Transmembrane</keyword>
<proteinExistence type="predicted"/>
<feature type="transmembrane region" description="Helical" evidence="1">
    <location>
        <begin position="32"/>
        <end position="51"/>
    </location>
</feature>
<organism evidence="2 3">
    <name type="scientific">Chitinophaga pollutisoli</name>
    <dbReference type="NCBI Taxonomy" id="3133966"/>
    <lineage>
        <taxon>Bacteria</taxon>
        <taxon>Pseudomonadati</taxon>
        <taxon>Bacteroidota</taxon>
        <taxon>Chitinophagia</taxon>
        <taxon>Chitinophagales</taxon>
        <taxon>Chitinophagaceae</taxon>
        <taxon>Chitinophaga</taxon>
    </lineage>
</organism>
<feature type="transmembrane region" description="Helical" evidence="1">
    <location>
        <begin position="85"/>
        <end position="104"/>
    </location>
</feature>
<keyword evidence="1" id="KW-0472">Membrane</keyword>
<reference evidence="3" key="1">
    <citation type="submission" date="2024-03" db="EMBL/GenBank/DDBJ databases">
        <title>Chitinophaga horti sp. nov., isolated from garden soil.</title>
        <authorList>
            <person name="Lee D.S."/>
            <person name="Han D.M."/>
            <person name="Baek J.H."/>
            <person name="Choi D.G."/>
            <person name="Jeon J.H."/>
            <person name="Jeon C.O."/>
        </authorList>
    </citation>
    <scope>NUCLEOTIDE SEQUENCE [LARGE SCALE GENOMIC DNA]</scope>
    <source>
        <strain evidence="3">GPA1</strain>
    </source>
</reference>
<evidence type="ECO:0000313" key="2">
    <source>
        <dbReference type="EMBL" id="WZN40790.1"/>
    </source>
</evidence>
<name>A0ABZ2YNN0_9BACT</name>
<dbReference type="EMBL" id="CP149822">
    <property type="protein sequence ID" value="WZN40790.1"/>
    <property type="molecule type" value="Genomic_DNA"/>
</dbReference>
<dbReference type="Proteomes" id="UP001485459">
    <property type="component" value="Chromosome"/>
</dbReference>
<keyword evidence="3" id="KW-1185">Reference proteome</keyword>
<gene>
    <name evidence="2" type="ORF">WJU16_22780</name>
</gene>
<evidence type="ECO:0000313" key="3">
    <source>
        <dbReference type="Proteomes" id="UP001485459"/>
    </source>
</evidence>
<keyword evidence="1" id="KW-1133">Transmembrane helix</keyword>
<protein>
    <submittedName>
        <fullName evidence="2">Uncharacterized protein</fullName>
    </submittedName>
</protein>
<dbReference type="RefSeq" id="WP_341835655.1">
    <property type="nucleotide sequence ID" value="NZ_CP149822.1"/>
</dbReference>
<sequence>MCYGKPFFPGFLHDKRFMPDSVLFSFRRPRQAAIVLGLIFLVAAAVNIVVLAARPDAFLALSAVAVYDWYVRVIGSSFRVHEQAIVISITLAQLLITLGLFSSGNWRTGALLCALIFFWAIAPFGAGAAFPAPIILSGACLVILFKTNRKQFEKKTHGI</sequence>
<accession>A0ABZ2YNN0</accession>
<feature type="transmembrane region" description="Helical" evidence="1">
    <location>
        <begin position="116"/>
        <end position="145"/>
    </location>
</feature>